<feature type="compositionally biased region" description="Low complexity" evidence="7">
    <location>
        <begin position="14"/>
        <end position="26"/>
    </location>
</feature>
<dbReference type="AlphaFoldDB" id="A0A1C0ANH8"/>
<reference evidence="9" key="1">
    <citation type="submission" date="2016-07" db="EMBL/GenBank/DDBJ databases">
        <authorList>
            <person name="Florea S."/>
            <person name="Webb J.S."/>
            <person name="Jaromczyk J."/>
            <person name="Schardl C.L."/>
        </authorList>
    </citation>
    <scope>NUCLEOTIDE SEQUENCE [LARGE SCALE GENOMIC DNA]</scope>
    <source>
        <strain evidence="9">IPBSL-7</strain>
    </source>
</reference>
<accession>A0A1C0ANH8</accession>
<evidence type="ECO:0000313" key="8">
    <source>
        <dbReference type="EMBL" id="OCL34732.1"/>
    </source>
</evidence>
<dbReference type="PANTHER" id="PTHR43547">
    <property type="entry name" value="TWO-COMPONENT HISTIDINE KINASE"/>
    <property type="match status" value="1"/>
</dbReference>
<comment type="subcellular location">
    <subcellularLocation>
        <location evidence="2">Cell membrane</location>
    </subcellularLocation>
</comment>
<dbReference type="GO" id="GO:0003723">
    <property type="term" value="F:RNA binding"/>
    <property type="evidence" value="ECO:0007669"/>
    <property type="project" value="InterPro"/>
</dbReference>
<dbReference type="Gene3D" id="3.30.565.10">
    <property type="entry name" value="Histidine kinase-like ATPase, C-terminal domain"/>
    <property type="match status" value="1"/>
</dbReference>
<feature type="region of interest" description="Disordered" evidence="7">
    <location>
        <begin position="1"/>
        <end position="28"/>
    </location>
</feature>
<keyword evidence="9" id="KW-1185">Reference proteome</keyword>
<keyword evidence="4" id="KW-0597">Phosphoprotein</keyword>
<dbReference type="SUPFAM" id="SSF52172">
    <property type="entry name" value="CheY-like"/>
    <property type="match status" value="1"/>
</dbReference>
<dbReference type="SUPFAM" id="SSF47384">
    <property type="entry name" value="Homodimeric domain of signal transducing histidine kinase"/>
    <property type="match status" value="1"/>
</dbReference>
<evidence type="ECO:0000256" key="1">
    <source>
        <dbReference type="ARBA" id="ARBA00000085"/>
    </source>
</evidence>
<evidence type="ECO:0000256" key="2">
    <source>
        <dbReference type="ARBA" id="ARBA00004236"/>
    </source>
</evidence>
<dbReference type="SMART" id="SM00387">
    <property type="entry name" value="HATPase_c"/>
    <property type="match status" value="1"/>
</dbReference>
<comment type="catalytic activity">
    <reaction evidence="1">
        <text>ATP + protein L-histidine = ADP + protein N-phospho-L-histidine.</text>
        <dbReference type="EC" id="2.7.13.3"/>
    </reaction>
</comment>
<dbReference type="EC" id="2.7.13.3" evidence="3"/>
<dbReference type="InterPro" id="IPR036388">
    <property type="entry name" value="WH-like_DNA-bd_sf"/>
</dbReference>
<evidence type="ECO:0000256" key="4">
    <source>
        <dbReference type="ARBA" id="ARBA00022553"/>
    </source>
</evidence>
<dbReference type="Pfam" id="PF02518">
    <property type="entry name" value="HATPase_c"/>
    <property type="match status" value="1"/>
</dbReference>
<dbReference type="InterPro" id="IPR003661">
    <property type="entry name" value="HisK_dim/P_dom"/>
</dbReference>
<dbReference type="InterPro" id="IPR003594">
    <property type="entry name" value="HATPase_dom"/>
</dbReference>
<keyword evidence="6" id="KW-0902">Two-component regulatory system</keyword>
<dbReference type="InterPro" id="IPR011006">
    <property type="entry name" value="CheY-like_superfamily"/>
</dbReference>
<dbReference type="InterPro" id="IPR036890">
    <property type="entry name" value="HATPase_C_sf"/>
</dbReference>
<evidence type="ECO:0000313" key="9">
    <source>
        <dbReference type="Proteomes" id="UP000093501"/>
    </source>
</evidence>
<dbReference type="PROSITE" id="PS50110">
    <property type="entry name" value="RESPONSE_REGULATORY"/>
    <property type="match status" value="1"/>
</dbReference>
<keyword evidence="5" id="KW-0418">Kinase</keyword>
<dbReference type="InterPro" id="IPR004358">
    <property type="entry name" value="Sig_transdc_His_kin-like_C"/>
</dbReference>
<evidence type="ECO:0000256" key="6">
    <source>
        <dbReference type="ARBA" id="ARBA00023012"/>
    </source>
</evidence>
<dbReference type="Pfam" id="PF00512">
    <property type="entry name" value="HisKA"/>
    <property type="match status" value="1"/>
</dbReference>
<name>A0A1C0ANH8_9ACTN</name>
<dbReference type="PANTHER" id="PTHR43547:SF2">
    <property type="entry name" value="HYBRID SIGNAL TRANSDUCTION HISTIDINE KINASE C"/>
    <property type="match status" value="1"/>
</dbReference>
<dbReference type="InterPro" id="IPR001789">
    <property type="entry name" value="Sig_transdc_resp-reg_receiver"/>
</dbReference>
<dbReference type="GO" id="GO:0000155">
    <property type="term" value="F:phosphorelay sensor kinase activity"/>
    <property type="evidence" value="ECO:0007669"/>
    <property type="project" value="InterPro"/>
</dbReference>
<dbReference type="SMART" id="SM00388">
    <property type="entry name" value="HisKA"/>
    <property type="match status" value="1"/>
</dbReference>
<sequence length="494" mass="52646">MVHDIQAPPRDPRGGVAASAASGGAPADDHAARSSFLAHVSHELRTPLTLITAPLEDALAHPDLPPEVRRHLALVQRGAARLTRMVDAMLDFGRIEAGALEPAPVDLDVAAMLRTLVEFFVPTMERAGLSLVTDIEDLPRAAHLDHDMVERIVSNLLANAIKYTPRGTISIALRDLGESLSISVTDTGVGIAAADRERVFHRFERVATPMGARSPGGVGIGLPMVRDLATILGGQVTLESTPDVGSTFTVTLPYTVGDPTGTHASITPRGAASFVAEMASWRGIAPDTRRPPTGHGRAALLVVEDNPDIADYLSSVLADSYDVTVAVDGAAALECLDTGRVDIVLADAVLPRLDGHELVAAMRADPRFSDVPVVLVSAQASWSDVAEGLTGGADDYLAKPFSLAELRARLATHLGRAMDRITTAEAFEERQAHLQRALESHRAVGQAIGILVERHRITASQAFDLLRDASQHRNIKMRDIAQRVIETGLDPDQA</sequence>
<dbReference type="CDD" id="cd00082">
    <property type="entry name" value="HisKA"/>
    <property type="match status" value="1"/>
</dbReference>
<organism evidence="8 9">
    <name type="scientific">Tessaracoccus lapidicaptus</name>
    <dbReference type="NCBI Taxonomy" id="1427523"/>
    <lineage>
        <taxon>Bacteria</taxon>
        <taxon>Bacillati</taxon>
        <taxon>Actinomycetota</taxon>
        <taxon>Actinomycetes</taxon>
        <taxon>Propionibacteriales</taxon>
        <taxon>Propionibacteriaceae</taxon>
        <taxon>Tessaracoccus</taxon>
    </lineage>
</organism>
<dbReference type="EMBL" id="MBQD01000020">
    <property type="protein sequence ID" value="OCL34732.1"/>
    <property type="molecule type" value="Genomic_DNA"/>
</dbReference>
<dbReference type="SMART" id="SM00448">
    <property type="entry name" value="REC"/>
    <property type="match status" value="1"/>
</dbReference>
<dbReference type="Gene3D" id="1.10.287.130">
    <property type="match status" value="1"/>
</dbReference>
<dbReference type="Pfam" id="PF03861">
    <property type="entry name" value="ANTAR"/>
    <property type="match status" value="1"/>
</dbReference>
<dbReference type="PRINTS" id="PR00344">
    <property type="entry name" value="BCTRLSENSOR"/>
</dbReference>
<dbReference type="Gene3D" id="3.40.50.2300">
    <property type="match status" value="1"/>
</dbReference>
<dbReference type="SMART" id="SM01012">
    <property type="entry name" value="ANTAR"/>
    <property type="match status" value="1"/>
</dbReference>
<dbReference type="Pfam" id="PF00072">
    <property type="entry name" value="Response_reg"/>
    <property type="match status" value="1"/>
</dbReference>
<dbReference type="InterPro" id="IPR005467">
    <property type="entry name" value="His_kinase_dom"/>
</dbReference>
<proteinExistence type="predicted"/>
<dbReference type="Proteomes" id="UP000093501">
    <property type="component" value="Unassembled WGS sequence"/>
</dbReference>
<dbReference type="Gene3D" id="1.10.10.10">
    <property type="entry name" value="Winged helix-like DNA-binding domain superfamily/Winged helix DNA-binding domain"/>
    <property type="match status" value="1"/>
</dbReference>
<dbReference type="SUPFAM" id="SSF55874">
    <property type="entry name" value="ATPase domain of HSP90 chaperone/DNA topoisomerase II/histidine kinase"/>
    <property type="match status" value="1"/>
</dbReference>
<dbReference type="CDD" id="cd17574">
    <property type="entry name" value="REC_OmpR"/>
    <property type="match status" value="1"/>
</dbReference>
<comment type="caution">
    <text evidence="8">The sequence shown here is derived from an EMBL/GenBank/DDBJ whole genome shotgun (WGS) entry which is preliminary data.</text>
</comment>
<dbReference type="PROSITE" id="PS50109">
    <property type="entry name" value="HIS_KIN"/>
    <property type="match status" value="1"/>
</dbReference>
<dbReference type="RefSeq" id="WP_068751414.1">
    <property type="nucleotide sequence ID" value="NZ_LR214441.1"/>
</dbReference>
<evidence type="ECO:0000256" key="7">
    <source>
        <dbReference type="SAM" id="MobiDB-lite"/>
    </source>
</evidence>
<keyword evidence="5" id="KW-0808">Transferase</keyword>
<dbReference type="InterPro" id="IPR036097">
    <property type="entry name" value="HisK_dim/P_sf"/>
</dbReference>
<protein>
    <recommendedName>
        <fullName evidence="3">histidine kinase</fullName>
        <ecNumber evidence="3">2.7.13.3</ecNumber>
    </recommendedName>
</protein>
<evidence type="ECO:0000256" key="3">
    <source>
        <dbReference type="ARBA" id="ARBA00012438"/>
    </source>
</evidence>
<dbReference type="InterPro" id="IPR005561">
    <property type="entry name" value="ANTAR"/>
</dbReference>
<dbReference type="PROSITE" id="PS50921">
    <property type="entry name" value="ANTAR"/>
    <property type="match status" value="1"/>
</dbReference>
<gene>
    <name evidence="8" type="ORF">BCR15_03345</name>
</gene>
<dbReference type="GO" id="GO:0005886">
    <property type="term" value="C:plasma membrane"/>
    <property type="evidence" value="ECO:0007669"/>
    <property type="project" value="UniProtKB-SubCell"/>
</dbReference>
<evidence type="ECO:0000256" key="5">
    <source>
        <dbReference type="ARBA" id="ARBA00022777"/>
    </source>
</evidence>